<dbReference type="SUPFAM" id="SSF46894">
    <property type="entry name" value="C-terminal effector domain of the bipartite response regulators"/>
    <property type="match status" value="1"/>
</dbReference>
<accession>A0A0S4QXE5</accession>
<dbReference type="InterPro" id="IPR000792">
    <property type="entry name" value="Tscrpt_reg_LuxR_C"/>
</dbReference>
<feature type="domain" description="HTH luxR-type" evidence="5">
    <location>
        <begin position="212"/>
        <end position="277"/>
    </location>
</feature>
<dbReference type="Gene3D" id="3.40.50.2300">
    <property type="match status" value="1"/>
</dbReference>
<evidence type="ECO:0000256" key="2">
    <source>
        <dbReference type="ARBA" id="ARBA00023125"/>
    </source>
</evidence>
<evidence type="ECO:0000256" key="1">
    <source>
        <dbReference type="ARBA" id="ARBA00023015"/>
    </source>
</evidence>
<feature type="region of interest" description="Disordered" evidence="4">
    <location>
        <begin position="81"/>
        <end position="111"/>
    </location>
</feature>
<protein>
    <submittedName>
        <fullName evidence="6">DNA-binding response regulator, NarL/FixJ family, contains REC and HTH domains</fullName>
    </submittedName>
</protein>
<gene>
    <name evidence="6" type="ORF">Ga0074812_12934</name>
</gene>
<dbReference type="Pfam" id="PF00196">
    <property type="entry name" value="GerE"/>
    <property type="match status" value="1"/>
</dbReference>
<dbReference type="SMART" id="SM00421">
    <property type="entry name" value="HTH_LUXR"/>
    <property type="match status" value="1"/>
</dbReference>
<evidence type="ECO:0000313" key="7">
    <source>
        <dbReference type="Proteomes" id="UP000198802"/>
    </source>
</evidence>
<dbReference type="PRINTS" id="PR00038">
    <property type="entry name" value="HTHLUXR"/>
</dbReference>
<proteinExistence type="predicted"/>
<dbReference type="EMBL" id="FAOZ01000029">
    <property type="protein sequence ID" value="CUU59564.1"/>
    <property type="molecule type" value="Genomic_DNA"/>
</dbReference>
<keyword evidence="1" id="KW-0805">Transcription regulation</keyword>
<dbReference type="PANTHER" id="PTHR44688:SF16">
    <property type="entry name" value="DNA-BINDING TRANSCRIPTIONAL ACTIVATOR DEVR_DOSR"/>
    <property type="match status" value="1"/>
</dbReference>
<dbReference type="CDD" id="cd06170">
    <property type="entry name" value="LuxR_C_like"/>
    <property type="match status" value="1"/>
</dbReference>
<dbReference type="PANTHER" id="PTHR44688">
    <property type="entry name" value="DNA-BINDING TRANSCRIPTIONAL ACTIVATOR DEVR_DOSR"/>
    <property type="match status" value="1"/>
</dbReference>
<dbReference type="PROSITE" id="PS50043">
    <property type="entry name" value="HTH_LUXR_2"/>
    <property type="match status" value="1"/>
</dbReference>
<dbReference type="AlphaFoldDB" id="A0A0S4QXE5"/>
<dbReference type="InterPro" id="IPR016032">
    <property type="entry name" value="Sig_transdc_resp-reg_C-effctor"/>
</dbReference>
<keyword evidence="3" id="KW-0804">Transcription</keyword>
<organism evidence="6 7">
    <name type="scientific">Parafrankia irregularis</name>
    <dbReference type="NCBI Taxonomy" id="795642"/>
    <lineage>
        <taxon>Bacteria</taxon>
        <taxon>Bacillati</taxon>
        <taxon>Actinomycetota</taxon>
        <taxon>Actinomycetes</taxon>
        <taxon>Frankiales</taxon>
        <taxon>Frankiaceae</taxon>
        <taxon>Parafrankia</taxon>
    </lineage>
</organism>
<evidence type="ECO:0000313" key="6">
    <source>
        <dbReference type="EMBL" id="CUU59564.1"/>
    </source>
</evidence>
<dbReference type="GO" id="GO:0006355">
    <property type="term" value="P:regulation of DNA-templated transcription"/>
    <property type="evidence" value="ECO:0007669"/>
    <property type="project" value="InterPro"/>
</dbReference>
<evidence type="ECO:0000259" key="5">
    <source>
        <dbReference type="PROSITE" id="PS50043"/>
    </source>
</evidence>
<dbReference type="Proteomes" id="UP000198802">
    <property type="component" value="Unassembled WGS sequence"/>
</dbReference>
<dbReference type="RefSeq" id="WP_091283738.1">
    <property type="nucleotide sequence ID" value="NZ_FAOZ01000029.1"/>
</dbReference>
<dbReference type="GO" id="GO:0003677">
    <property type="term" value="F:DNA binding"/>
    <property type="evidence" value="ECO:0007669"/>
    <property type="project" value="UniProtKB-KW"/>
</dbReference>
<evidence type="ECO:0000256" key="4">
    <source>
        <dbReference type="SAM" id="MobiDB-lite"/>
    </source>
</evidence>
<name>A0A0S4QXE5_9ACTN</name>
<reference evidence="7" key="1">
    <citation type="submission" date="2015-11" db="EMBL/GenBank/DDBJ databases">
        <authorList>
            <person name="Varghese N."/>
        </authorList>
    </citation>
    <scope>NUCLEOTIDE SEQUENCE [LARGE SCALE GENOMIC DNA]</scope>
    <source>
        <strain evidence="7">DSM 45899</strain>
    </source>
</reference>
<sequence length="279" mass="28850">MPHRIRVLLRASDPITQAGLAAQLGGCPDIEIVERLSGAVAVSAGGGSEAAVAVAGAGGPGTGAAGRPSYLRPVQLTAEPDRGREHGATPVRPAHDGAAPGGPNPSGGDPRAADVVLVSAQGTDERTLRMVRELQQGGVPVVLVVAELEAHDLTAAVEAGVVGLLRRATATPEAVLAAVRGAAAGEGYLPPDMLGSLLRQVQQVSTQVLAPRGLTFSGLSERELTVLRLVAEGHDTQEIGRRLNYSERTVKNVLQDVTRRFGLRNRSHAVAFALRQGLL</sequence>
<keyword evidence="7" id="KW-1185">Reference proteome</keyword>
<evidence type="ECO:0000256" key="3">
    <source>
        <dbReference type="ARBA" id="ARBA00023163"/>
    </source>
</evidence>
<keyword evidence="2 6" id="KW-0238">DNA-binding</keyword>